<evidence type="ECO:0000259" key="8">
    <source>
        <dbReference type="PROSITE" id="PS50850"/>
    </source>
</evidence>
<feature type="transmembrane region" description="Helical" evidence="7">
    <location>
        <begin position="103"/>
        <end position="121"/>
    </location>
</feature>
<feature type="transmembrane region" description="Helical" evidence="7">
    <location>
        <begin position="76"/>
        <end position="97"/>
    </location>
</feature>
<dbReference type="SUPFAM" id="SSF103473">
    <property type="entry name" value="MFS general substrate transporter"/>
    <property type="match status" value="1"/>
</dbReference>
<evidence type="ECO:0000313" key="10">
    <source>
        <dbReference type="Proteomes" id="UP000195152"/>
    </source>
</evidence>
<dbReference type="Proteomes" id="UP000195152">
    <property type="component" value="Unassembled WGS sequence"/>
</dbReference>
<dbReference type="InterPro" id="IPR020846">
    <property type="entry name" value="MFS_dom"/>
</dbReference>
<keyword evidence="2" id="KW-0813">Transport</keyword>
<protein>
    <submittedName>
        <fullName evidence="9">MFS transporter</fullName>
    </submittedName>
</protein>
<keyword evidence="3" id="KW-1003">Cell membrane</keyword>
<evidence type="ECO:0000313" key="9">
    <source>
        <dbReference type="EMBL" id="OTW43602.1"/>
    </source>
</evidence>
<feature type="transmembrane region" description="Helical" evidence="7">
    <location>
        <begin position="12"/>
        <end position="38"/>
    </location>
</feature>
<dbReference type="RefSeq" id="WP_000769379.1">
    <property type="nucleotide sequence ID" value="NZ_NFCF01000122.1"/>
</dbReference>
<feature type="transmembrane region" description="Helical" evidence="7">
    <location>
        <begin position="50"/>
        <end position="69"/>
    </location>
</feature>
<accession>A0A242VWM6</accession>
<evidence type="ECO:0000256" key="3">
    <source>
        <dbReference type="ARBA" id="ARBA00022475"/>
    </source>
</evidence>
<dbReference type="PROSITE" id="PS50850">
    <property type="entry name" value="MFS"/>
    <property type="match status" value="1"/>
</dbReference>
<feature type="transmembrane region" description="Helical" evidence="7">
    <location>
        <begin position="255"/>
        <end position="276"/>
    </location>
</feature>
<evidence type="ECO:0000256" key="5">
    <source>
        <dbReference type="ARBA" id="ARBA00022989"/>
    </source>
</evidence>
<evidence type="ECO:0000256" key="6">
    <source>
        <dbReference type="ARBA" id="ARBA00023136"/>
    </source>
</evidence>
<proteinExistence type="predicted"/>
<comment type="caution">
    <text evidence="9">The sequence shown here is derived from an EMBL/GenBank/DDBJ whole genome shotgun (WGS) entry which is preliminary data.</text>
</comment>
<feature type="transmembrane region" description="Helical" evidence="7">
    <location>
        <begin position="283"/>
        <end position="299"/>
    </location>
</feature>
<sequence length="415" mass="46352">MKLKNVLKNRSFFFMWIGSAISELGGGFGTLCNSILVYELTGSEMALSSMWLLYFIPSLILQLISGPFIDKWSRKWIMIFSQWIRASVFLLPLIMLVSGSLEVWHIYVVQIVVGLITPLYTPASQAITPSIVRKEQLQDANAYIDGMTRLMMFLAPVLGGVVIHLIGTELALSFVCICLFVSGTFLLYIKENRASQPIRKTWLEQFLHGFTYFFTKPIIVWLGIFLTFVQFGVGVTMVTNLPYIKGELSAGYAEFGYFMAGFPLGYVVGSILVGKVTYKSRRILMLGGLFIGGLTYISLGFNHSIIIAIIVEVIAGICIAFFNVHNTTICQQSVQNNMIGQVFSVRLFFIRSAMPSGVLVGGILSEMWGVRALYLIIGAIICVTSLIGMLLPYFKFLDEAIEEKTAGFKKFKLYN</sequence>
<feature type="transmembrane region" description="Helical" evidence="7">
    <location>
        <begin position="210"/>
        <end position="235"/>
    </location>
</feature>
<reference evidence="9 10" key="1">
    <citation type="submission" date="2016-10" db="EMBL/GenBank/DDBJ databases">
        <title>Comparative genomics of Bacillus thuringiensis reveals a path to pathogens against multiple invertebrate hosts.</title>
        <authorList>
            <person name="Zheng J."/>
            <person name="Gao Q."/>
            <person name="Liu H."/>
            <person name="Peng D."/>
            <person name="Ruan L."/>
            <person name="Sun M."/>
        </authorList>
    </citation>
    <scope>NUCLEOTIDE SEQUENCE [LARGE SCALE GENOMIC DNA]</scope>
    <source>
        <strain evidence="9">BGSC 4AC1</strain>
    </source>
</reference>
<dbReference type="CDD" id="cd06173">
    <property type="entry name" value="MFS_MefA_like"/>
    <property type="match status" value="1"/>
</dbReference>
<dbReference type="EMBL" id="NFCF01000122">
    <property type="protein sequence ID" value="OTW43602.1"/>
    <property type="molecule type" value="Genomic_DNA"/>
</dbReference>
<evidence type="ECO:0000256" key="1">
    <source>
        <dbReference type="ARBA" id="ARBA00004651"/>
    </source>
</evidence>
<evidence type="ECO:0000256" key="7">
    <source>
        <dbReference type="SAM" id="Phobius"/>
    </source>
</evidence>
<feature type="transmembrane region" description="Helical" evidence="7">
    <location>
        <begin position="345"/>
        <end position="365"/>
    </location>
</feature>
<comment type="subcellular location">
    <subcellularLocation>
        <location evidence="1">Cell membrane</location>
        <topology evidence="1">Multi-pass membrane protein</topology>
    </subcellularLocation>
</comment>
<evidence type="ECO:0000256" key="4">
    <source>
        <dbReference type="ARBA" id="ARBA00022692"/>
    </source>
</evidence>
<dbReference type="PANTHER" id="PTHR43266">
    <property type="entry name" value="MACROLIDE-EFFLUX PROTEIN"/>
    <property type="match status" value="1"/>
</dbReference>
<dbReference type="AlphaFoldDB" id="A0A242VWM6"/>
<organism evidence="9 10">
    <name type="scientific">Bacillus thuringiensis serovar mexicanensis</name>
    <dbReference type="NCBI Taxonomy" id="180868"/>
    <lineage>
        <taxon>Bacteria</taxon>
        <taxon>Bacillati</taxon>
        <taxon>Bacillota</taxon>
        <taxon>Bacilli</taxon>
        <taxon>Bacillales</taxon>
        <taxon>Bacillaceae</taxon>
        <taxon>Bacillus</taxon>
        <taxon>Bacillus cereus group</taxon>
    </lineage>
</organism>
<gene>
    <name evidence="9" type="ORF">BK699_36075</name>
</gene>
<evidence type="ECO:0000256" key="2">
    <source>
        <dbReference type="ARBA" id="ARBA00022448"/>
    </source>
</evidence>
<name>A0A242VWM6_BACTU</name>
<feature type="transmembrane region" description="Helical" evidence="7">
    <location>
        <begin position="170"/>
        <end position="189"/>
    </location>
</feature>
<feature type="domain" description="Major facilitator superfamily (MFS) profile" evidence="8">
    <location>
        <begin position="216"/>
        <end position="415"/>
    </location>
</feature>
<dbReference type="Pfam" id="PF07690">
    <property type="entry name" value="MFS_1"/>
    <property type="match status" value="1"/>
</dbReference>
<dbReference type="GO" id="GO:0005886">
    <property type="term" value="C:plasma membrane"/>
    <property type="evidence" value="ECO:0007669"/>
    <property type="project" value="UniProtKB-SubCell"/>
</dbReference>
<feature type="transmembrane region" description="Helical" evidence="7">
    <location>
        <begin position="371"/>
        <end position="394"/>
    </location>
</feature>
<keyword evidence="6 7" id="KW-0472">Membrane</keyword>
<dbReference type="Gene3D" id="1.20.1250.20">
    <property type="entry name" value="MFS general substrate transporter like domains"/>
    <property type="match status" value="1"/>
</dbReference>
<dbReference type="GO" id="GO:0022857">
    <property type="term" value="F:transmembrane transporter activity"/>
    <property type="evidence" value="ECO:0007669"/>
    <property type="project" value="InterPro"/>
</dbReference>
<keyword evidence="5 7" id="KW-1133">Transmembrane helix</keyword>
<feature type="transmembrane region" description="Helical" evidence="7">
    <location>
        <begin position="305"/>
        <end position="324"/>
    </location>
</feature>
<feature type="transmembrane region" description="Helical" evidence="7">
    <location>
        <begin position="142"/>
        <end position="164"/>
    </location>
</feature>
<dbReference type="FunFam" id="1.20.1250.20:FF:001261">
    <property type="entry name" value="Tetracycline resistance determinant tetV"/>
    <property type="match status" value="1"/>
</dbReference>
<dbReference type="PANTHER" id="PTHR43266:SF10">
    <property type="entry name" value="BACILYSIN EXPORTER BACE-RELATED"/>
    <property type="match status" value="1"/>
</dbReference>
<keyword evidence="4 7" id="KW-0812">Transmembrane</keyword>
<dbReference type="InterPro" id="IPR011701">
    <property type="entry name" value="MFS"/>
</dbReference>
<dbReference type="InterPro" id="IPR036259">
    <property type="entry name" value="MFS_trans_sf"/>
</dbReference>